<comment type="caution">
    <text evidence="1">The sequence shown here is derived from an EMBL/GenBank/DDBJ whole genome shotgun (WGS) entry which is preliminary data.</text>
</comment>
<proteinExistence type="predicted"/>
<keyword evidence="2" id="KW-1185">Reference proteome</keyword>
<evidence type="ECO:0000313" key="1">
    <source>
        <dbReference type="EMBL" id="PON31248.1"/>
    </source>
</evidence>
<evidence type="ECO:0000313" key="2">
    <source>
        <dbReference type="Proteomes" id="UP000237000"/>
    </source>
</evidence>
<protein>
    <submittedName>
        <fullName evidence="1">Uncharacterized protein</fullName>
    </submittedName>
</protein>
<dbReference type="AlphaFoldDB" id="A0A2P5A3X8"/>
<dbReference type="InParanoid" id="A0A2P5A3X8"/>
<sequence>MFWDLIFEYGFWKKKKKGPIVCVLDLGMFILIKCY</sequence>
<dbReference type="Proteomes" id="UP000237000">
    <property type="component" value="Unassembled WGS sequence"/>
</dbReference>
<accession>A0A2P5A3X8</accession>
<name>A0A2P5A3X8_TREOI</name>
<organism evidence="1 2">
    <name type="scientific">Trema orientale</name>
    <name type="common">Charcoal tree</name>
    <name type="synonym">Celtis orientalis</name>
    <dbReference type="NCBI Taxonomy" id="63057"/>
    <lineage>
        <taxon>Eukaryota</taxon>
        <taxon>Viridiplantae</taxon>
        <taxon>Streptophyta</taxon>
        <taxon>Embryophyta</taxon>
        <taxon>Tracheophyta</taxon>
        <taxon>Spermatophyta</taxon>
        <taxon>Magnoliopsida</taxon>
        <taxon>eudicotyledons</taxon>
        <taxon>Gunneridae</taxon>
        <taxon>Pentapetalae</taxon>
        <taxon>rosids</taxon>
        <taxon>fabids</taxon>
        <taxon>Rosales</taxon>
        <taxon>Cannabaceae</taxon>
        <taxon>Trema</taxon>
    </lineage>
</organism>
<dbReference type="EMBL" id="JXTC01001522">
    <property type="protein sequence ID" value="PON31248.1"/>
    <property type="molecule type" value="Genomic_DNA"/>
</dbReference>
<reference evidence="2" key="1">
    <citation type="submission" date="2016-06" db="EMBL/GenBank/DDBJ databases">
        <title>Parallel loss of symbiosis genes in relatives of nitrogen-fixing non-legume Parasponia.</title>
        <authorList>
            <person name="Van Velzen R."/>
            <person name="Holmer R."/>
            <person name="Bu F."/>
            <person name="Rutten L."/>
            <person name="Van Zeijl A."/>
            <person name="Liu W."/>
            <person name="Santuari L."/>
            <person name="Cao Q."/>
            <person name="Sharma T."/>
            <person name="Shen D."/>
            <person name="Roswanjaya Y."/>
            <person name="Wardhani T."/>
            <person name="Kalhor M.S."/>
            <person name="Jansen J."/>
            <person name="Van den Hoogen J."/>
            <person name="Gungor B."/>
            <person name="Hartog M."/>
            <person name="Hontelez J."/>
            <person name="Verver J."/>
            <person name="Yang W.-C."/>
            <person name="Schijlen E."/>
            <person name="Repin R."/>
            <person name="Schilthuizen M."/>
            <person name="Schranz E."/>
            <person name="Heidstra R."/>
            <person name="Miyata K."/>
            <person name="Fedorova E."/>
            <person name="Kohlen W."/>
            <person name="Bisseling T."/>
            <person name="Smit S."/>
            <person name="Geurts R."/>
        </authorList>
    </citation>
    <scope>NUCLEOTIDE SEQUENCE [LARGE SCALE GENOMIC DNA]</scope>
    <source>
        <strain evidence="2">cv. RG33-2</strain>
    </source>
</reference>
<gene>
    <name evidence="1" type="ORF">TorRG33x02_358330</name>
</gene>